<accession>A0A1Q8ZKM3</accession>
<dbReference type="GO" id="GO:0006950">
    <property type="term" value="P:response to stress"/>
    <property type="evidence" value="ECO:0007669"/>
    <property type="project" value="UniProtKB-ARBA"/>
</dbReference>
<evidence type="ECO:0000313" key="10">
    <source>
        <dbReference type="Proteomes" id="UP000186894"/>
    </source>
</evidence>
<dbReference type="GO" id="GO:0071949">
    <property type="term" value="F:FAD binding"/>
    <property type="evidence" value="ECO:0007669"/>
    <property type="project" value="TreeGrafter"/>
</dbReference>
<dbReference type="InterPro" id="IPR005101">
    <property type="entry name" value="Cryptochr/Photolyase_FAD-bd"/>
</dbReference>
<dbReference type="Gene3D" id="3.40.50.620">
    <property type="entry name" value="HUPs"/>
    <property type="match status" value="1"/>
</dbReference>
<feature type="binding site" evidence="5">
    <location>
        <position position="274"/>
    </location>
    <ligand>
        <name>FAD</name>
        <dbReference type="ChEBI" id="CHEBI:57692"/>
    </ligand>
</feature>
<dbReference type="SUPFAM" id="SSF52425">
    <property type="entry name" value="Cryptochrome/photolyase, N-terminal domain"/>
    <property type="match status" value="1"/>
</dbReference>
<evidence type="ECO:0000256" key="2">
    <source>
        <dbReference type="ARBA" id="ARBA00022630"/>
    </source>
</evidence>
<dbReference type="InterPro" id="IPR018394">
    <property type="entry name" value="DNA_photolyase_1_CS_C"/>
</dbReference>
<comment type="caution">
    <text evidence="9">The sequence shown here is derived from an EMBL/GenBank/DDBJ whole genome shotgun (WGS) entry which is preliminary data.</text>
</comment>
<dbReference type="Proteomes" id="UP000186894">
    <property type="component" value="Unassembled WGS sequence"/>
</dbReference>
<dbReference type="AlphaFoldDB" id="A0A1Q8ZKM3"/>
<evidence type="ECO:0000256" key="7">
    <source>
        <dbReference type="SAM" id="MobiDB-lite"/>
    </source>
</evidence>
<dbReference type="InterPro" id="IPR002081">
    <property type="entry name" value="Cryptochrome/DNA_photolyase_1"/>
</dbReference>
<dbReference type="PROSITE" id="PS00394">
    <property type="entry name" value="DNA_PHOTOLYASES_1_1"/>
    <property type="match status" value="1"/>
</dbReference>
<dbReference type="Pfam" id="PF00875">
    <property type="entry name" value="DNA_photolyase"/>
    <property type="match status" value="1"/>
</dbReference>
<dbReference type="PROSITE" id="PS51645">
    <property type="entry name" value="PHR_CRY_ALPHA_BETA"/>
    <property type="match status" value="1"/>
</dbReference>
<evidence type="ECO:0000256" key="1">
    <source>
        <dbReference type="ARBA" id="ARBA00001932"/>
    </source>
</evidence>
<dbReference type="InterPro" id="IPR036134">
    <property type="entry name" value="Crypto/Photolyase_FAD-like_sf"/>
</dbReference>
<dbReference type="Gene3D" id="1.25.40.80">
    <property type="match status" value="1"/>
</dbReference>
<evidence type="ECO:0000256" key="5">
    <source>
        <dbReference type="PIRSR" id="PIRSR602081-1"/>
    </source>
</evidence>
<feature type="binding site" evidence="5">
    <location>
        <position position="214"/>
    </location>
    <ligand>
        <name>FAD</name>
        <dbReference type="ChEBI" id="CHEBI:57692"/>
    </ligand>
</feature>
<dbReference type="GO" id="GO:0006139">
    <property type="term" value="P:nucleobase-containing compound metabolic process"/>
    <property type="evidence" value="ECO:0007669"/>
    <property type="project" value="UniProtKB-ARBA"/>
</dbReference>
<protein>
    <recommendedName>
        <fullName evidence="8">Photolyase/cryptochrome alpha/beta domain-containing protein</fullName>
    </recommendedName>
</protein>
<name>A0A1Q8ZKM3_9HYPH</name>
<keyword evidence="3 5" id="KW-0274">FAD</keyword>
<dbReference type="Gene3D" id="1.10.579.10">
    <property type="entry name" value="DNA Cyclobutane Dipyrimidine Photolyase, subunit A, domain 3"/>
    <property type="match status" value="1"/>
</dbReference>
<dbReference type="PANTHER" id="PTHR11455">
    <property type="entry name" value="CRYPTOCHROME"/>
    <property type="match status" value="1"/>
</dbReference>
<feature type="compositionally biased region" description="Basic and acidic residues" evidence="7">
    <location>
        <begin position="473"/>
        <end position="483"/>
    </location>
</feature>
<dbReference type="RefSeq" id="WP_075641916.1">
    <property type="nucleotide sequence ID" value="NZ_MKIM01000033.1"/>
</dbReference>
<feature type="compositionally biased region" description="Basic and acidic residues" evidence="7">
    <location>
        <begin position="496"/>
        <end position="507"/>
    </location>
</feature>
<dbReference type="InterPro" id="IPR036155">
    <property type="entry name" value="Crypto/Photolyase_N_sf"/>
</dbReference>
<comment type="cofactor">
    <cofactor evidence="5">
        <name>FAD</name>
        <dbReference type="ChEBI" id="CHEBI:57692"/>
    </cofactor>
    <text evidence="5">Binds 1 FAD per subunit.</text>
</comment>
<evidence type="ECO:0000259" key="8">
    <source>
        <dbReference type="PROSITE" id="PS51645"/>
    </source>
</evidence>
<gene>
    <name evidence="9" type="ORF">BJF95_13495</name>
</gene>
<keyword evidence="4 6" id="KW-0157">Chromophore</keyword>
<organism evidence="9 10">
    <name type="scientific">Rhizobium oryziradicis</name>
    <dbReference type="NCBI Taxonomy" id="1867956"/>
    <lineage>
        <taxon>Bacteria</taxon>
        <taxon>Pseudomonadati</taxon>
        <taxon>Pseudomonadota</taxon>
        <taxon>Alphaproteobacteria</taxon>
        <taxon>Hyphomicrobiales</taxon>
        <taxon>Rhizobiaceae</taxon>
        <taxon>Rhizobium/Agrobacterium group</taxon>
        <taxon>Rhizobium</taxon>
    </lineage>
</organism>
<dbReference type="OrthoDB" id="9772484at2"/>
<evidence type="ECO:0000256" key="3">
    <source>
        <dbReference type="ARBA" id="ARBA00022827"/>
    </source>
</evidence>
<dbReference type="InterPro" id="IPR014729">
    <property type="entry name" value="Rossmann-like_a/b/a_fold"/>
</dbReference>
<feature type="domain" description="Photolyase/cryptochrome alpha/beta" evidence="8">
    <location>
        <begin position="4"/>
        <end position="133"/>
    </location>
</feature>
<dbReference type="GO" id="GO:0003677">
    <property type="term" value="F:DNA binding"/>
    <property type="evidence" value="ECO:0007669"/>
    <property type="project" value="TreeGrafter"/>
</dbReference>
<proteinExistence type="inferred from homology"/>
<dbReference type="STRING" id="1867956.BJF95_13495"/>
<keyword evidence="10" id="KW-1185">Reference proteome</keyword>
<dbReference type="InterPro" id="IPR006050">
    <property type="entry name" value="DNA_photolyase_N"/>
</dbReference>
<reference evidence="9 10" key="1">
    <citation type="submission" date="2016-09" db="EMBL/GenBank/DDBJ databases">
        <title>Rhizobium oryziradicis sp. nov., isolated from the root of rice.</title>
        <authorList>
            <person name="Zhao J."/>
            <person name="Zhang X."/>
        </authorList>
    </citation>
    <scope>NUCLEOTIDE SEQUENCE [LARGE SCALE GENOMIC DNA]</scope>
    <source>
        <strain evidence="9 10">N19</strain>
    </source>
</reference>
<dbReference type="GO" id="GO:0009416">
    <property type="term" value="P:response to light stimulus"/>
    <property type="evidence" value="ECO:0007669"/>
    <property type="project" value="TreeGrafter"/>
</dbReference>
<evidence type="ECO:0000256" key="4">
    <source>
        <dbReference type="ARBA" id="ARBA00022991"/>
    </source>
</evidence>
<feature type="compositionally biased region" description="Basic residues" evidence="7">
    <location>
        <begin position="484"/>
        <end position="495"/>
    </location>
</feature>
<comment type="cofactor">
    <cofactor evidence="1">
        <name>(6R)-5,10-methylene-5,6,7,8-tetrahydrofolate</name>
        <dbReference type="ChEBI" id="CHEBI:15636"/>
    </cofactor>
</comment>
<dbReference type="Pfam" id="PF03441">
    <property type="entry name" value="FAD_binding_7"/>
    <property type="match status" value="1"/>
</dbReference>
<dbReference type="SUPFAM" id="SSF48173">
    <property type="entry name" value="Cryptochrome/photolyase FAD-binding domain"/>
    <property type="match status" value="1"/>
</dbReference>
<dbReference type="GO" id="GO:0003904">
    <property type="term" value="F:deoxyribodipyrimidine photo-lyase activity"/>
    <property type="evidence" value="ECO:0007669"/>
    <property type="project" value="TreeGrafter"/>
</dbReference>
<evidence type="ECO:0000313" key="9">
    <source>
        <dbReference type="EMBL" id="OLP42444.1"/>
    </source>
</evidence>
<dbReference type="PRINTS" id="PR00147">
    <property type="entry name" value="DNAPHOTLYASE"/>
</dbReference>
<sequence>MVNRVNIVWFKRDLRLADHAPLWEAAKRGPLMPLYIVEPELWKCADSSRRHWCFIRDGLIDLQKDLRSLGLDLIIRIGSVETVFADLLAETGGFSLWSHQETGNGWTFRRDLAVKAWCQGHGIAWREFTSNGVVRGLRARDGWAKARDAAIGQPLYPELSSHQATLCVGIGSDPLPQKNDPLFGSVDIGSVQAGGRQEGLRVLSSFLADRSRNYLQTISKPGISARHCSRLSAHLTFGTLSVREVEQATRREIDSLLAFSDADSVAKRRNLSAFLSRLAWHCHFVQKLEQQPQIEYQCMHPAFEGMREPHFRDDFFEAWKAGQTGYPLVDACMRSLKDNGWITFRMRAMLVSFASYHLWLDWRKTAPFMAGLFTDYEPGIHYSQFQMQSGVTGINAVRMYNPIKQSIDQDPEARFIRRYIPELRDVPAMFVHEPWRMDRPLRSYPPPIVDHQAAIRFAKAEIAKRWSRPGFRDEAREVHEKLGSRKKQPNRRQKTKPVDKKQMQFDF</sequence>
<feature type="region of interest" description="Disordered" evidence="7">
    <location>
        <begin position="473"/>
        <end position="507"/>
    </location>
</feature>
<dbReference type="EMBL" id="MKIM01000033">
    <property type="protein sequence ID" value="OLP42444.1"/>
    <property type="molecule type" value="Genomic_DNA"/>
</dbReference>
<dbReference type="PANTHER" id="PTHR11455:SF9">
    <property type="entry name" value="CRYPTOCHROME CIRCADIAN CLOCK 5 ISOFORM X1"/>
    <property type="match status" value="1"/>
</dbReference>
<comment type="similarity">
    <text evidence="6">Belongs to the DNA photolyase family.</text>
</comment>
<evidence type="ECO:0000256" key="6">
    <source>
        <dbReference type="RuleBase" id="RU004182"/>
    </source>
</evidence>
<keyword evidence="2 5" id="KW-0285">Flavoprotein</keyword>